<dbReference type="OrthoDB" id="294702at2759"/>
<dbReference type="Pfam" id="PF12697">
    <property type="entry name" value="Abhydrolase_6"/>
    <property type="match status" value="1"/>
</dbReference>
<name>A0A427XXE6_9TREE</name>
<evidence type="ECO:0000313" key="2">
    <source>
        <dbReference type="EMBL" id="RSH83395.1"/>
    </source>
</evidence>
<evidence type="ECO:0000313" key="3">
    <source>
        <dbReference type="Proteomes" id="UP000279236"/>
    </source>
</evidence>
<protein>
    <recommendedName>
        <fullName evidence="1">AB hydrolase-1 domain-containing protein</fullName>
    </recommendedName>
</protein>
<sequence>MTDVQHTQGRAEWVTTRDGRKLYAQVLDGPPDAPTVVFECGAGASRSTWALVQPQVAKFARAIVYDRSGMGKSPPDPTRTLARIVDDLCDVIDHYCVPKAGDRQQGHLILVGHSAGGPIIRKTASLRPNVVTSLVLLDPTDEGVDLMFKPSFRYMESAGLYVGLGLSYLGLVRPIANYAFKWMLDLLPEDVCEDLNREAFAPSVVHSQMAMSHTFLDEVKAFRDDPPKIPDEMPVTIVSGSQTGMAMGEETRKAINEAHEKQTERYSKGRHVVAENSGHLVPLTDVELVVDEIRRVL</sequence>
<dbReference type="Proteomes" id="UP000279236">
    <property type="component" value="Unassembled WGS sequence"/>
</dbReference>
<reference evidence="2 3" key="1">
    <citation type="submission" date="2018-11" db="EMBL/GenBank/DDBJ databases">
        <title>Genome sequence of Apiotrichum porosum DSM 27194.</title>
        <authorList>
            <person name="Aliyu H."/>
            <person name="Gorte O."/>
            <person name="Ochsenreither K."/>
        </authorList>
    </citation>
    <scope>NUCLEOTIDE SEQUENCE [LARGE SCALE GENOMIC DNA]</scope>
    <source>
        <strain evidence="2 3">DSM 27194</strain>
    </source>
</reference>
<dbReference type="SUPFAM" id="SSF53474">
    <property type="entry name" value="alpha/beta-Hydrolases"/>
    <property type="match status" value="1"/>
</dbReference>
<dbReference type="RefSeq" id="XP_028477347.1">
    <property type="nucleotide sequence ID" value="XM_028622455.1"/>
</dbReference>
<gene>
    <name evidence="2" type="ORF">EHS24_007079</name>
</gene>
<dbReference type="STRING" id="105984.A0A427XXE6"/>
<dbReference type="InterPro" id="IPR029058">
    <property type="entry name" value="AB_hydrolase_fold"/>
</dbReference>
<keyword evidence="3" id="KW-1185">Reference proteome</keyword>
<dbReference type="InterPro" id="IPR000073">
    <property type="entry name" value="AB_hydrolase_1"/>
</dbReference>
<dbReference type="Gene3D" id="3.40.50.1820">
    <property type="entry name" value="alpha/beta hydrolase"/>
    <property type="match status" value="1"/>
</dbReference>
<comment type="caution">
    <text evidence="2">The sequence shown here is derived from an EMBL/GenBank/DDBJ whole genome shotgun (WGS) entry which is preliminary data.</text>
</comment>
<dbReference type="PANTHER" id="PTHR43433:SF5">
    <property type="entry name" value="AB HYDROLASE-1 DOMAIN-CONTAINING PROTEIN"/>
    <property type="match status" value="1"/>
</dbReference>
<organism evidence="2 3">
    <name type="scientific">Apiotrichum porosum</name>
    <dbReference type="NCBI Taxonomy" id="105984"/>
    <lineage>
        <taxon>Eukaryota</taxon>
        <taxon>Fungi</taxon>
        <taxon>Dikarya</taxon>
        <taxon>Basidiomycota</taxon>
        <taxon>Agaricomycotina</taxon>
        <taxon>Tremellomycetes</taxon>
        <taxon>Trichosporonales</taxon>
        <taxon>Trichosporonaceae</taxon>
        <taxon>Apiotrichum</taxon>
    </lineage>
</organism>
<dbReference type="AlphaFoldDB" id="A0A427XXE6"/>
<feature type="domain" description="AB hydrolase-1" evidence="1">
    <location>
        <begin position="36"/>
        <end position="291"/>
    </location>
</feature>
<dbReference type="PANTHER" id="PTHR43433">
    <property type="entry name" value="HYDROLASE, ALPHA/BETA FOLD FAMILY PROTEIN"/>
    <property type="match status" value="1"/>
</dbReference>
<dbReference type="GeneID" id="39591622"/>
<dbReference type="InterPro" id="IPR050471">
    <property type="entry name" value="AB_hydrolase"/>
</dbReference>
<dbReference type="EMBL" id="RSCE01000004">
    <property type="protein sequence ID" value="RSH83395.1"/>
    <property type="molecule type" value="Genomic_DNA"/>
</dbReference>
<evidence type="ECO:0000259" key="1">
    <source>
        <dbReference type="Pfam" id="PF12697"/>
    </source>
</evidence>
<proteinExistence type="predicted"/>
<accession>A0A427XXE6</accession>